<protein>
    <recommendedName>
        <fullName evidence="4">C19orf38 Ig domain-containing protein</fullName>
    </recommendedName>
</protein>
<comment type="caution">
    <text evidence="5">The sequence shown here is derived from an EMBL/GenBank/DDBJ whole genome shotgun (WGS) entry which is preliminary data.</text>
</comment>
<dbReference type="EMBL" id="JAINUG010000007">
    <property type="protein sequence ID" value="KAJ8415973.1"/>
    <property type="molecule type" value="Genomic_DNA"/>
</dbReference>
<name>A0AAD7T843_9TELE</name>
<feature type="region of interest" description="Disordered" evidence="1">
    <location>
        <begin position="330"/>
        <end position="352"/>
    </location>
</feature>
<evidence type="ECO:0000259" key="4">
    <source>
        <dbReference type="Pfam" id="PF17737"/>
    </source>
</evidence>
<dbReference type="Proteomes" id="UP001221898">
    <property type="component" value="Unassembled WGS sequence"/>
</dbReference>
<accession>A0AAD7T843</accession>
<dbReference type="PANTHER" id="PTHR36859:SF1">
    <property type="entry name" value="PROTEIN HIDE1"/>
    <property type="match status" value="1"/>
</dbReference>
<feature type="compositionally biased region" description="Polar residues" evidence="1">
    <location>
        <begin position="332"/>
        <end position="352"/>
    </location>
</feature>
<feature type="signal peptide" evidence="3">
    <location>
        <begin position="1"/>
        <end position="29"/>
    </location>
</feature>
<proteinExistence type="predicted"/>
<gene>
    <name evidence="5" type="ORF">AAFF_G00379950</name>
</gene>
<dbReference type="Pfam" id="PF17737">
    <property type="entry name" value="Ig_C19orf38"/>
    <property type="match status" value="2"/>
</dbReference>
<dbReference type="InterPro" id="IPR040438">
    <property type="entry name" value="HIDE1"/>
</dbReference>
<keyword evidence="2" id="KW-0812">Transmembrane</keyword>
<feature type="chain" id="PRO_5041968541" description="C19orf38 Ig domain-containing protein" evidence="3">
    <location>
        <begin position="30"/>
        <end position="352"/>
    </location>
</feature>
<keyword evidence="2" id="KW-1133">Transmembrane helix</keyword>
<dbReference type="InterPro" id="IPR041066">
    <property type="entry name" value="C19orf38_Ig"/>
</dbReference>
<keyword evidence="3" id="KW-0732">Signal</keyword>
<feature type="domain" description="C19orf38 Ig" evidence="4">
    <location>
        <begin position="49"/>
        <end position="110"/>
    </location>
</feature>
<evidence type="ECO:0000256" key="1">
    <source>
        <dbReference type="SAM" id="MobiDB-lite"/>
    </source>
</evidence>
<keyword evidence="6" id="KW-1185">Reference proteome</keyword>
<keyword evidence="2" id="KW-0472">Membrane</keyword>
<evidence type="ECO:0000256" key="2">
    <source>
        <dbReference type="SAM" id="Phobius"/>
    </source>
</evidence>
<organism evidence="5 6">
    <name type="scientific">Aldrovandia affinis</name>
    <dbReference type="NCBI Taxonomy" id="143900"/>
    <lineage>
        <taxon>Eukaryota</taxon>
        <taxon>Metazoa</taxon>
        <taxon>Chordata</taxon>
        <taxon>Craniata</taxon>
        <taxon>Vertebrata</taxon>
        <taxon>Euteleostomi</taxon>
        <taxon>Actinopterygii</taxon>
        <taxon>Neopterygii</taxon>
        <taxon>Teleostei</taxon>
        <taxon>Notacanthiformes</taxon>
        <taxon>Halosauridae</taxon>
        <taxon>Aldrovandia</taxon>
    </lineage>
</organism>
<evidence type="ECO:0000256" key="3">
    <source>
        <dbReference type="SAM" id="SignalP"/>
    </source>
</evidence>
<dbReference type="AlphaFoldDB" id="A0AAD7T843"/>
<feature type="transmembrane region" description="Helical" evidence="2">
    <location>
        <begin position="256"/>
        <end position="280"/>
    </location>
</feature>
<evidence type="ECO:0000313" key="5">
    <source>
        <dbReference type="EMBL" id="KAJ8415973.1"/>
    </source>
</evidence>
<dbReference type="PANTHER" id="PTHR36859">
    <property type="entry name" value="PROTEIN HIDE1"/>
    <property type="match status" value="1"/>
</dbReference>
<evidence type="ECO:0000313" key="6">
    <source>
        <dbReference type="Proteomes" id="UP001221898"/>
    </source>
</evidence>
<sequence>MAPQHLCSLKGFVLLASSVLLLLSGPVCPSDLDSSVPPEPSLTLETPQAGAPVILLCRAPEGHSGVLFELYRERKMVDSMRFQQETENARFTVREEGGGDSRELYCCMYHDRHRRRSVFSSPYLELEWGPGARDWADLLPAPLLSELALDPGDEEVILECKGLQSYPGAEFTLFHLGSTDPLTVRHAPATRSVVRFHLSVRQPHPTPYQCQYSVLLGPDRKQSERSHALTLTGLTGTNLMTDVAPRPPPPSGAPDWPLITGCVSAALLFLVVLAGLAIALHRRVKALAEKRKKREEVRFWQHLHSTDHILDLTLRRGSIGSLEWGDSPSARLRTSSQSTQCPLSTFQNPAVS</sequence>
<feature type="domain" description="C19orf38 Ig" evidence="4">
    <location>
        <begin position="154"/>
        <end position="225"/>
    </location>
</feature>
<reference evidence="5" key="1">
    <citation type="journal article" date="2023" name="Science">
        <title>Genome structures resolve the early diversification of teleost fishes.</title>
        <authorList>
            <person name="Parey E."/>
            <person name="Louis A."/>
            <person name="Montfort J."/>
            <person name="Bouchez O."/>
            <person name="Roques C."/>
            <person name="Iampietro C."/>
            <person name="Lluch J."/>
            <person name="Castinel A."/>
            <person name="Donnadieu C."/>
            <person name="Desvignes T."/>
            <person name="Floi Bucao C."/>
            <person name="Jouanno E."/>
            <person name="Wen M."/>
            <person name="Mejri S."/>
            <person name="Dirks R."/>
            <person name="Jansen H."/>
            <person name="Henkel C."/>
            <person name="Chen W.J."/>
            <person name="Zahm M."/>
            <person name="Cabau C."/>
            <person name="Klopp C."/>
            <person name="Thompson A.W."/>
            <person name="Robinson-Rechavi M."/>
            <person name="Braasch I."/>
            <person name="Lecointre G."/>
            <person name="Bobe J."/>
            <person name="Postlethwait J.H."/>
            <person name="Berthelot C."/>
            <person name="Roest Crollius H."/>
            <person name="Guiguen Y."/>
        </authorList>
    </citation>
    <scope>NUCLEOTIDE SEQUENCE</scope>
    <source>
        <strain evidence="5">NC1722</strain>
    </source>
</reference>